<gene>
    <name evidence="1" type="ORF">RPERSI_LOCUS11033</name>
</gene>
<feature type="non-terminal residue" evidence="1">
    <location>
        <position position="96"/>
    </location>
</feature>
<dbReference type="Proteomes" id="UP000789920">
    <property type="component" value="Unassembled WGS sequence"/>
</dbReference>
<reference evidence="1" key="1">
    <citation type="submission" date="2021-06" db="EMBL/GenBank/DDBJ databases">
        <authorList>
            <person name="Kallberg Y."/>
            <person name="Tangrot J."/>
            <person name="Rosling A."/>
        </authorList>
    </citation>
    <scope>NUCLEOTIDE SEQUENCE</scope>
    <source>
        <strain evidence="1">MA461A</strain>
    </source>
</reference>
<proteinExistence type="predicted"/>
<feature type="non-terminal residue" evidence="1">
    <location>
        <position position="1"/>
    </location>
</feature>
<name>A0ACA9PNK9_9GLOM</name>
<dbReference type="EMBL" id="CAJVQC010022388">
    <property type="protein sequence ID" value="CAG8717687.1"/>
    <property type="molecule type" value="Genomic_DNA"/>
</dbReference>
<sequence>KCNPKYSESETHASFWFKIIEERDLYEKYTSFLKNIEIEKIQDYINEGVCELKVQSLHDKVVNNCNYLNTGLLWIVETPADIRNDIMQEFVKNYKT</sequence>
<evidence type="ECO:0000313" key="1">
    <source>
        <dbReference type="EMBL" id="CAG8717687.1"/>
    </source>
</evidence>
<keyword evidence="2" id="KW-1185">Reference proteome</keyword>
<evidence type="ECO:0000313" key="2">
    <source>
        <dbReference type="Proteomes" id="UP000789920"/>
    </source>
</evidence>
<accession>A0ACA9PNK9</accession>
<protein>
    <submittedName>
        <fullName evidence="1">26108_t:CDS:1</fullName>
    </submittedName>
</protein>
<organism evidence="1 2">
    <name type="scientific">Racocetra persica</name>
    <dbReference type="NCBI Taxonomy" id="160502"/>
    <lineage>
        <taxon>Eukaryota</taxon>
        <taxon>Fungi</taxon>
        <taxon>Fungi incertae sedis</taxon>
        <taxon>Mucoromycota</taxon>
        <taxon>Glomeromycotina</taxon>
        <taxon>Glomeromycetes</taxon>
        <taxon>Diversisporales</taxon>
        <taxon>Gigasporaceae</taxon>
        <taxon>Racocetra</taxon>
    </lineage>
</organism>
<comment type="caution">
    <text evidence="1">The sequence shown here is derived from an EMBL/GenBank/DDBJ whole genome shotgun (WGS) entry which is preliminary data.</text>
</comment>